<keyword evidence="1" id="KW-0812">Transmembrane</keyword>
<dbReference type="OrthoDB" id="2939220at2"/>
<keyword evidence="4" id="KW-1185">Reference proteome</keyword>
<feature type="domain" description="DUF3899" evidence="2">
    <location>
        <begin position="34"/>
        <end position="117"/>
    </location>
</feature>
<protein>
    <recommendedName>
        <fullName evidence="2">DUF3899 domain-containing protein</fullName>
    </recommendedName>
</protein>
<dbReference type="InterPro" id="IPR025007">
    <property type="entry name" value="DUF3899"/>
</dbReference>
<feature type="transmembrane region" description="Helical" evidence="1">
    <location>
        <begin position="30"/>
        <end position="53"/>
    </location>
</feature>
<keyword evidence="1" id="KW-0472">Membrane</keyword>
<evidence type="ECO:0000259" key="2">
    <source>
        <dbReference type="Pfam" id="PF13038"/>
    </source>
</evidence>
<proteinExistence type="predicted"/>
<dbReference type="EMBL" id="FNPI01000021">
    <property type="protein sequence ID" value="SDZ61680.1"/>
    <property type="molecule type" value="Genomic_DNA"/>
</dbReference>
<sequence length="122" mass="13638">MRRDIVITLCTALLLSLIGSISLYREITLLSWANTLFLCSLLLLMVGGTLSVIQNGFFNSMIRSFQHFLRSIDKTTAVLQDIEGKKQPGNLYRRSFRFTFSFLFAGAVLLAISLAISITVTL</sequence>
<reference evidence="4" key="1">
    <citation type="submission" date="2016-10" db="EMBL/GenBank/DDBJ databases">
        <authorList>
            <person name="Varghese N."/>
            <person name="Submissions S."/>
        </authorList>
    </citation>
    <scope>NUCLEOTIDE SEQUENCE [LARGE SCALE GENOMIC DNA]</scope>
    <source>
        <strain evidence="4">SP</strain>
    </source>
</reference>
<dbReference type="AlphaFoldDB" id="A0A1H3UGT7"/>
<organism evidence="3 4">
    <name type="scientific">Evansella caseinilytica</name>
    <dbReference type="NCBI Taxonomy" id="1503961"/>
    <lineage>
        <taxon>Bacteria</taxon>
        <taxon>Bacillati</taxon>
        <taxon>Bacillota</taxon>
        <taxon>Bacilli</taxon>
        <taxon>Bacillales</taxon>
        <taxon>Bacillaceae</taxon>
        <taxon>Evansella</taxon>
    </lineage>
</organism>
<evidence type="ECO:0000256" key="1">
    <source>
        <dbReference type="SAM" id="Phobius"/>
    </source>
</evidence>
<accession>A0A1H3UGT7</accession>
<evidence type="ECO:0000313" key="3">
    <source>
        <dbReference type="EMBL" id="SDZ61680.1"/>
    </source>
</evidence>
<name>A0A1H3UGT7_9BACI</name>
<dbReference type="Proteomes" id="UP000198935">
    <property type="component" value="Unassembled WGS sequence"/>
</dbReference>
<keyword evidence="1" id="KW-1133">Transmembrane helix</keyword>
<feature type="transmembrane region" description="Helical" evidence="1">
    <location>
        <begin position="100"/>
        <end position="120"/>
    </location>
</feature>
<dbReference type="Pfam" id="PF13038">
    <property type="entry name" value="DUF3899"/>
    <property type="match status" value="1"/>
</dbReference>
<evidence type="ECO:0000313" key="4">
    <source>
        <dbReference type="Proteomes" id="UP000198935"/>
    </source>
</evidence>
<gene>
    <name evidence="3" type="ORF">SAMN05421736_12158</name>
</gene>